<feature type="active site" description="Proton acceptor; specific for L-alanine" evidence="4">
    <location>
        <position position="252"/>
    </location>
</feature>
<comment type="pathway">
    <text evidence="4">Amino-acid biosynthesis; D-alanine biosynthesis; D-alanine from L-alanine: step 1/1.</text>
</comment>
<dbReference type="Pfam" id="PF00842">
    <property type="entry name" value="Ala_racemase_C"/>
    <property type="match status" value="1"/>
</dbReference>
<organism evidence="6 7">
    <name type="scientific">Anaerococcus kampingae</name>
    <dbReference type="NCBI Taxonomy" id="3115614"/>
    <lineage>
        <taxon>Bacteria</taxon>
        <taxon>Bacillati</taxon>
        <taxon>Bacillota</taxon>
        <taxon>Tissierellia</taxon>
        <taxon>Tissierellales</taxon>
        <taxon>Peptoniphilaceae</taxon>
        <taxon>Anaerococcus</taxon>
    </lineage>
</organism>
<evidence type="ECO:0000259" key="5">
    <source>
        <dbReference type="SMART" id="SM01005"/>
    </source>
</evidence>
<dbReference type="Gene3D" id="3.20.20.10">
    <property type="entry name" value="Alanine racemase"/>
    <property type="match status" value="1"/>
</dbReference>
<dbReference type="InterPro" id="IPR020622">
    <property type="entry name" value="Ala_racemase_pyridoxalP-BS"/>
</dbReference>
<protein>
    <recommendedName>
        <fullName evidence="4">Alanine racemase</fullName>
        <ecNumber evidence="4">5.1.1.1</ecNumber>
    </recommendedName>
</protein>
<name>A0ABW9MCN3_9FIRM</name>
<dbReference type="Gene3D" id="2.40.37.10">
    <property type="entry name" value="Lyase, Ornithine Decarboxylase, Chain A, domain 1"/>
    <property type="match status" value="1"/>
</dbReference>
<evidence type="ECO:0000313" key="7">
    <source>
        <dbReference type="Proteomes" id="UP001637994"/>
    </source>
</evidence>
<dbReference type="PROSITE" id="PS00395">
    <property type="entry name" value="ALANINE_RACEMASE"/>
    <property type="match status" value="1"/>
</dbReference>
<dbReference type="CDD" id="cd00430">
    <property type="entry name" value="PLPDE_III_AR"/>
    <property type="match status" value="1"/>
</dbReference>
<keyword evidence="3 4" id="KW-0413">Isomerase</keyword>
<dbReference type="NCBIfam" id="TIGR00492">
    <property type="entry name" value="alr"/>
    <property type="match status" value="1"/>
</dbReference>
<sequence length="369" mass="41886">MLENYLVVNIDKIRENIINIKNESGSLFCAVVKANAYGLGSVEISQNIEDIVDYFAVARLQEALKLRKNNITKPILVLGYVGIDDIKLCHDYNIDITIYDLDFAKEINNLDYKVNCHLALDTGHSRLGFREFEIDKINKLKYLKNLNIIAAFSHFSTADEEDTNYTDEQYKVFNQMLDAIDLNFDFVHISNSAGAIKHHIYKNMIRVGLAMYGLYPSDVVKKDTTIKLSRSFNLYSTVSFVKKIKKGTGVSYGRTFIADKDMEIATVTIGYADGYLRSFSNVGEVYINGKPCRVLGRVCMDQIMVDVSGLDVKIGDRVEIYKDIDLEASKASTISYELMTNISLRVNRIYIRNGKELNTHIDLGEIYES</sequence>
<accession>A0ABW9MCN3</accession>
<evidence type="ECO:0000256" key="3">
    <source>
        <dbReference type="ARBA" id="ARBA00023235"/>
    </source>
</evidence>
<comment type="caution">
    <text evidence="6">The sequence shown here is derived from an EMBL/GenBank/DDBJ whole genome shotgun (WGS) entry which is preliminary data.</text>
</comment>
<dbReference type="GO" id="GO:0008784">
    <property type="term" value="F:alanine racemase activity"/>
    <property type="evidence" value="ECO:0007669"/>
    <property type="project" value="UniProtKB-EC"/>
</dbReference>
<gene>
    <name evidence="6" type="primary">alr</name>
    <name evidence="6" type="ORF">ACCQ42_04755</name>
</gene>
<feature type="modified residue" description="N6-(pyridoxal phosphate)lysine" evidence="4">
    <location>
        <position position="33"/>
    </location>
</feature>
<dbReference type="InterPro" id="IPR000821">
    <property type="entry name" value="Ala_racemase"/>
</dbReference>
<evidence type="ECO:0000313" key="6">
    <source>
        <dbReference type="EMBL" id="MFO3667076.1"/>
    </source>
</evidence>
<dbReference type="Proteomes" id="UP001637994">
    <property type="component" value="Unassembled WGS sequence"/>
</dbReference>
<dbReference type="PRINTS" id="PR00992">
    <property type="entry name" value="ALARACEMASE"/>
</dbReference>
<dbReference type="EC" id="5.1.1.1" evidence="4"/>
<evidence type="ECO:0000256" key="1">
    <source>
        <dbReference type="ARBA" id="ARBA00001933"/>
    </source>
</evidence>
<dbReference type="PANTHER" id="PTHR30511">
    <property type="entry name" value="ALANINE RACEMASE"/>
    <property type="match status" value="1"/>
</dbReference>
<dbReference type="EMBL" id="JBGMEF010000018">
    <property type="protein sequence ID" value="MFO3667076.1"/>
    <property type="molecule type" value="Genomic_DNA"/>
</dbReference>
<comment type="similarity">
    <text evidence="4">Belongs to the alanine racemase family.</text>
</comment>
<dbReference type="PANTHER" id="PTHR30511:SF0">
    <property type="entry name" value="ALANINE RACEMASE, CATABOLIC-RELATED"/>
    <property type="match status" value="1"/>
</dbReference>
<comment type="function">
    <text evidence="4">Catalyzes the interconversion of L-alanine and D-alanine. May also act on other amino acids.</text>
</comment>
<dbReference type="SUPFAM" id="SSF51419">
    <property type="entry name" value="PLP-binding barrel"/>
    <property type="match status" value="1"/>
</dbReference>
<evidence type="ECO:0000256" key="2">
    <source>
        <dbReference type="ARBA" id="ARBA00022898"/>
    </source>
</evidence>
<dbReference type="SMART" id="SM01005">
    <property type="entry name" value="Ala_racemase_C"/>
    <property type="match status" value="1"/>
</dbReference>
<dbReference type="HAMAP" id="MF_01201">
    <property type="entry name" value="Ala_racemase"/>
    <property type="match status" value="1"/>
</dbReference>
<evidence type="ECO:0000256" key="4">
    <source>
        <dbReference type="HAMAP-Rule" id="MF_01201"/>
    </source>
</evidence>
<keyword evidence="7" id="KW-1185">Reference proteome</keyword>
<feature type="binding site" evidence="4">
    <location>
        <position position="126"/>
    </location>
    <ligand>
        <name>substrate</name>
    </ligand>
</feature>
<dbReference type="InterPro" id="IPR011079">
    <property type="entry name" value="Ala_racemase_C"/>
</dbReference>
<dbReference type="InterPro" id="IPR029066">
    <property type="entry name" value="PLP-binding_barrel"/>
</dbReference>
<dbReference type="RefSeq" id="WP_106460283.1">
    <property type="nucleotide sequence ID" value="NZ_JBGMEF010000018.1"/>
</dbReference>
<keyword evidence="2 4" id="KW-0663">Pyridoxal phosphate</keyword>
<reference evidence="6 7" key="1">
    <citation type="journal article" date="2025" name="Anaerobe">
        <title>Description of Anaerococcus kampingiae sp. nov., Anaerococcus groningensis sp. nov., Anaerococcus martiniensis sp. nov., and Anaerococcus cruorum sp. nov., isolated from human clinical specimens.</title>
        <authorList>
            <person name="Boiten K.E."/>
            <person name="Meijer J."/>
            <person name="van Wezel E.M."/>
            <person name="Veloo A.C.M."/>
        </authorList>
    </citation>
    <scope>NUCLEOTIDE SEQUENCE [LARGE SCALE GENOMIC DNA]</scope>
    <source>
        <strain evidence="6 7">ENR0874</strain>
    </source>
</reference>
<dbReference type="SUPFAM" id="SSF50621">
    <property type="entry name" value="Alanine racemase C-terminal domain-like"/>
    <property type="match status" value="1"/>
</dbReference>
<feature type="binding site" evidence="4">
    <location>
        <position position="300"/>
    </location>
    <ligand>
        <name>substrate</name>
    </ligand>
</feature>
<proteinExistence type="inferred from homology"/>
<feature type="active site" description="Proton acceptor; specific for D-alanine" evidence="4">
    <location>
        <position position="33"/>
    </location>
</feature>
<feature type="domain" description="Alanine racemase C-terminal" evidence="5">
    <location>
        <begin position="231"/>
        <end position="351"/>
    </location>
</feature>
<comment type="cofactor">
    <cofactor evidence="1 4">
        <name>pyridoxal 5'-phosphate</name>
        <dbReference type="ChEBI" id="CHEBI:597326"/>
    </cofactor>
</comment>
<comment type="catalytic activity">
    <reaction evidence="4">
        <text>L-alanine = D-alanine</text>
        <dbReference type="Rhea" id="RHEA:20249"/>
        <dbReference type="ChEBI" id="CHEBI:57416"/>
        <dbReference type="ChEBI" id="CHEBI:57972"/>
        <dbReference type="EC" id="5.1.1.1"/>
    </reaction>
</comment>
<dbReference type="InterPro" id="IPR009006">
    <property type="entry name" value="Ala_racemase/Decarboxylase_C"/>
</dbReference>
<dbReference type="InterPro" id="IPR001608">
    <property type="entry name" value="Ala_racemase_N"/>
</dbReference>
<dbReference type="Pfam" id="PF01168">
    <property type="entry name" value="Ala_racemase_N"/>
    <property type="match status" value="1"/>
</dbReference>